<dbReference type="OrthoDB" id="5959877at2759"/>
<evidence type="ECO:0000256" key="1">
    <source>
        <dbReference type="SAM" id="MobiDB-lite"/>
    </source>
</evidence>
<organism evidence="2 3">
    <name type="scientific">Trematosphaeria pertusa</name>
    <dbReference type="NCBI Taxonomy" id="390896"/>
    <lineage>
        <taxon>Eukaryota</taxon>
        <taxon>Fungi</taxon>
        <taxon>Dikarya</taxon>
        <taxon>Ascomycota</taxon>
        <taxon>Pezizomycotina</taxon>
        <taxon>Dothideomycetes</taxon>
        <taxon>Pleosporomycetidae</taxon>
        <taxon>Pleosporales</taxon>
        <taxon>Massarineae</taxon>
        <taxon>Trematosphaeriaceae</taxon>
        <taxon>Trematosphaeria</taxon>
    </lineage>
</organism>
<dbReference type="InterPro" id="IPR010281">
    <property type="entry name" value="DUF885"/>
</dbReference>
<dbReference type="Pfam" id="PF05960">
    <property type="entry name" value="DUF885"/>
    <property type="match status" value="1"/>
</dbReference>
<name>A0A6A6IXI7_9PLEO</name>
<gene>
    <name evidence="2" type="ORF">BU26DRAFT_153246</name>
</gene>
<sequence length="588" mass="67666">MRDPSLPLSEALRRGDGSELGRSTTRPLERDSSAKTSVSESEPIADRITRVQWDLSNLESFYKIPFSPTGYDRLQKFFDDELKALEHAPFEEYDQNGKVDYLLLKNYLRHGLLQLQDDAEKDQQVLAFLGGFFPVRLARMIEARRKVADPDGKQAAAALTELMGHISMVKDRVVNKKETATPPIARRATKLLAELQALLQEWYAFYKDYDPLFTWWISDPYPKIDTALADLSDTVKKIVLGLESSDQDTIIGEPIGRVGILDALEYEMIPYTPEQLIDIGQKEYAWCETEMQKAASELGFQHWRAALEHVKNQYVPPGQQPLLVRALTQEATSYVKTHDLATVPPVCEETIQTFMMSPQDQKMNPFFLGGNSIIVSYPTSTMSHEDKLMSMRGNNKHFARATVFHEMIPGHHLHMHYMSRVRPYRQMFMTPFCIEGWAFYWEMLLWDKPSWEKTSENRIGMLFWRMHRCARIVFSLRYHLGEMSAQECVELLVNWVGHERATAEGEVRRSVMGEYGPLYQAGYMLGGLQLYALRKKVVDGLGVKEKDFHDAFLNANQMPVELFRALVSGQPLSGDFKTQWKFYEEIGR</sequence>
<evidence type="ECO:0000313" key="3">
    <source>
        <dbReference type="Proteomes" id="UP000800094"/>
    </source>
</evidence>
<feature type="region of interest" description="Disordered" evidence="1">
    <location>
        <begin position="1"/>
        <end position="41"/>
    </location>
</feature>
<dbReference type="EMBL" id="ML987190">
    <property type="protein sequence ID" value="KAF2255265.1"/>
    <property type="molecule type" value="Genomic_DNA"/>
</dbReference>
<dbReference type="RefSeq" id="XP_033690269.1">
    <property type="nucleotide sequence ID" value="XM_033820017.1"/>
</dbReference>
<proteinExistence type="predicted"/>
<dbReference type="AlphaFoldDB" id="A0A6A6IXI7"/>
<evidence type="ECO:0008006" key="4">
    <source>
        <dbReference type="Google" id="ProtNLM"/>
    </source>
</evidence>
<dbReference type="Proteomes" id="UP000800094">
    <property type="component" value="Unassembled WGS sequence"/>
</dbReference>
<reference evidence="2" key="1">
    <citation type="journal article" date="2020" name="Stud. Mycol.">
        <title>101 Dothideomycetes genomes: a test case for predicting lifestyles and emergence of pathogens.</title>
        <authorList>
            <person name="Haridas S."/>
            <person name="Albert R."/>
            <person name="Binder M."/>
            <person name="Bloem J."/>
            <person name="Labutti K."/>
            <person name="Salamov A."/>
            <person name="Andreopoulos B."/>
            <person name="Baker S."/>
            <person name="Barry K."/>
            <person name="Bills G."/>
            <person name="Bluhm B."/>
            <person name="Cannon C."/>
            <person name="Castanera R."/>
            <person name="Culley D."/>
            <person name="Daum C."/>
            <person name="Ezra D."/>
            <person name="Gonzalez J."/>
            <person name="Henrissat B."/>
            <person name="Kuo A."/>
            <person name="Liang C."/>
            <person name="Lipzen A."/>
            <person name="Lutzoni F."/>
            <person name="Magnuson J."/>
            <person name="Mondo S."/>
            <person name="Nolan M."/>
            <person name="Ohm R."/>
            <person name="Pangilinan J."/>
            <person name="Park H.-J."/>
            <person name="Ramirez L."/>
            <person name="Alfaro M."/>
            <person name="Sun H."/>
            <person name="Tritt A."/>
            <person name="Yoshinaga Y."/>
            <person name="Zwiers L.-H."/>
            <person name="Turgeon B."/>
            <person name="Goodwin S."/>
            <person name="Spatafora J."/>
            <person name="Crous P."/>
            <person name="Grigoriev I."/>
        </authorList>
    </citation>
    <scope>NUCLEOTIDE SEQUENCE</scope>
    <source>
        <strain evidence="2">CBS 122368</strain>
    </source>
</reference>
<accession>A0A6A6IXI7</accession>
<dbReference type="GeneID" id="54573347"/>
<dbReference type="PANTHER" id="PTHR33361:SF2">
    <property type="entry name" value="DUF885 DOMAIN-CONTAINING PROTEIN"/>
    <property type="match status" value="1"/>
</dbReference>
<evidence type="ECO:0000313" key="2">
    <source>
        <dbReference type="EMBL" id="KAF2255265.1"/>
    </source>
</evidence>
<keyword evidence="3" id="KW-1185">Reference proteome</keyword>
<protein>
    <recommendedName>
        <fullName evidence="4">X-Pro dipeptidyl-peptidase</fullName>
    </recommendedName>
</protein>
<dbReference type="PANTHER" id="PTHR33361">
    <property type="entry name" value="GLR0591 PROTEIN"/>
    <property type="match status" value="1"/>
</dbReference>